<organism evidence="10 11">
    <name type="scientific">Candidatus Rickettsiella viridis</name>
    <dbReference type="NCBI Taxonomy" id="676208"/>
    <lineage>
        <taxon>Bacteria</taxon>
        <taxon>Pseudomonadati</taxon>
        <taxon>Pseudomonadota</taxon>
        <taxon>Gammaproteobacteria</taxon>
        <taxon>Legionellales</taxon>
        <taxon>Coxiellaceae</taxon>
        <taxon>Rickettsiella</taxon>
    </lineage>
</organism>
<evidence type="ECO:0000256" key="5">
    <source>
        <dbReference type="ARBA" id="ARBA00023002"/>
    </source>
</evidence>
<dbReference type="KEGG" id="rvi:RVIR1_13930"/>
<keyword evidence="4 9" id="KW-0479">Metal-binding</keyword>
<protein>
    <recommendedName>
        <fullName evidence="9">3-demethoxyubiquinol 3-hydroxylase</fullName>
        <shortName evidence="9">DMQ hydroxylase</shortName>
        <ecNumber evidence="9">1.14.99.60</ecNumber>
    </recommendedName>
    <alternativeName>
        <fullName evidence="9">2-nonaprenyl-3-methyl-6-methoxy-1,4-benzoquinol hydroxylase</fullName>
    </alternativeName>
</protein>
<feature type="binding site" evidence="9">
    <location>
        <position position="174"/>
    </location>
    <ligand>
        <name>Fe cation</name>
        <dbReference type="ChEBI" id="CHEBI:24875"/>
        <label>2</label>
    </ligand>
</feature>
<keyword evidence="3 9" id="KW-0831">Ubiquinone biosynthesis</keyword>
<evidence type="ECO:0000313" key="10">
    <source>
        <dbReference type="EMBL" id="BBB15838.1"/>
    </source>
</evidence>
<keyword evidence="6 9" id="KW-0408">Iron</keyword>
<evidence type="ECO:0000256" key="8">
    <source>
        <dbReference type="ARBA" id="ARBA00023136"/>
    </source>
</evidence>
<dbReference type="EMBL" id="AP018005">
    <property type="protein sequence ID" value="BBB15838.1"/>
    <property type="molecule type" value="Genomic_DNA"/>
</dbReference>
<dbReference type="GO" id="GO:0008682">
    <property type="term" value="F:3-demethoxyubiquinol 3-hydroxylase activity"/>
    <property type="evidence" value="ECO:0007669"/>
    <property type="project" value="UniProtKB-EC"/>
</dbReference>
<dbReference type="CDD" id="cd01042">
    <property type="entry name" value="DMQH"/>
    <property type="match status" value="1"/>
</dbReference>
<dbReference type="InterPro" id="IPR012347">
    <property type="entry name" value="Ferritin-like"/>
</dbReference>
<dbReference type="Proteomes" id="UP000282483">
    <property type="component" value="Chromosome"/>
</dbReference>
<feature type="binding site" evidence="9">
    <location>
        <position position="90"/>
    </location>
    <ligand>
        <name>Fe cation</name>
        <dbReference type="ChEBI" id="CHEBI:24875"/>
        <label>2</label>
    </ligand>
</feature>
<accession>A0A2Z5UWF1</accession>
<keyword evidence="2 9" id="KW-1003">Cell membrane</keyword>
<dbReference type="Pfam" id="PF03232">
    <property type="entry name" value="COQ7"/>
    <property type="match status" value="1"/>
</dbReference>
<evidence type="ECO:0000256" key="7">
    <source>
        <dbReference type="ARBA" id="ARBA00023033"/>
    </source>
</evidence>
<dbReference type="GO" id="GO:0046872">
    <property type="term" value="F:metal ion binding"/>
    <property type="evidence" value="ECO:0007669"/>
    <property type="project" value="UniProtKB-KW"/>
</dbReference>
<dbReference type="GO" id="GO:0005886">
    <property type="term" value="C:plasma membrane"/>
    <property type="evidence" value="ECO:0007669"/>
    <property type="project" value="UniProtKB-SubCell"/>
</dbReference>
<comment type="function">
    <text evidence="9">Catalyzes the hydroxylation of 2-nonaprenyl-3-methyl-6-methoxy-1,4-benzoquinol during ubiquinone biosynthesis.</text>
</comment>
<dbReference type="UniPathway" id="UPA00232"/>
<dbReference type="SUPFAM" id="SSF47240">
    <property type="entry name" value="Ferritin-like"/>
    <property type="match status" value="1"/>
</dbReference>
<proteinExistence type="inferred from homology"/>
<feature type="binding site" evidence="9">
    <location>
        <position position="60"/>
    </location>
    <ligand>
        <name>Fe cation</name>
        <dbReference type="ChEBI" id="CHEBI:24875"/>
        <label>1</label>
    </ligand>
</feature>
<comment type="pathway">
    <text evidence="1 9">Cofactor biosynthesis; ubiquinone biosynthesis.</text>
</comment>
<comment type="subcellular location">
    <subcellularLocation>
        <location evidence="9">Cell membrane</location>
        <topology evidence="9">Peripheral membrane protein</topology>
    </subcellularLocation>
</comment>
<dbReference type="GO" id="GO:0006744">
    <property type="term" value="P:ubiquinone biosynthetic process"/>
    <property type="evidence" value="ECO:0007669"/>
    <property type="project" value="UniProtKB-UniRule"/>
</dbReference>
<dbReference type="RefSeq" id="WP_126323524.1">
    <property type="nucleotide sequence ID" value="NZ_AP018005.1"/>
</dbReference>
<feature type="binding site" evidence="9">
    <location>
        <position position="174"/>
    </location>
    <ligand>
        <name>Fe cation</name>
        <dbReference type="ChEBI" id="CHEBI:24875"/>
        <label>1</label>
    </ligand>
</feature>
<comment type="cofactor">
    <cofactor evidence="9">
        <name>Fe cation</name>
        <dbReference type="ChEBI" id="CHEBI:24875"/>
    </cofactor>
    <text evidence="9">Binds 2 iron ions per subunit.</text>
</comment>
<evidence type="ECO:0000313" key="11">
    <source>
        <dbReference type="Proteomes" id="UP000282483"/>
    </source>
</evidence>
<dbReference type="HAMAP" id="MF_01658">
    <property type="entry name" value="COQ7"/>
    <property type="match status" value="1"/>
</dbReference>
<comment type="catalytic activity">
    <reaction evidence="9">
        <text>a 5-methoxy-2-methyl-3-(all-trans-polyprenyl)benzene-1,4-diol + AH2 + O2 = a 3-demethylubiquinol + A + H2O</text>
        <dbReference type="Rhea" id="RHEA:50908"/>
        <dbReference type="Rhea" id="RHEA-COMP:10859"/>
        <dbReference type="Rhea" id="RHEA-COMP:10914"/>
        <dbReference type="ChEBI" id="CHEBI:13193"/>
        <dbReference type="ChEBI" id="CHEBI:15377"/>
        <dbReference type="ChEBI" id="CHEBI:15379"/>
        <dbReference type="ChEBI" id="CHEBI:17499"/>
        <dbReference type="ChEBI" id="CHEBI:84167"/>
        <dbReference type="ChEBI" id="CHEBI:84422"/>
        <dbReference type="EC" id="1.14.99.60"/>
    </reaction>
</comment>
<gene>
    <name evidence="9 10" type="primary">coq7</name>
    <name evidence="10" type="ORF">RVIR1_13930</name>
</gene>
<sequence length="211" mass="23619">MRQYSLWDHVILGLDKALQSVNTIPLATRPNPAAHLSEAALSISERRHAAGLMRVNHVGEVCAQALYQGQALTARSSNIQKKLQEAAQEEADHLKWCEQRLEELKAHPSYLNAFWYSGALLMGLIAGLLGDKISLGFLAETEHQVERHLNKHLQRLPLNDKKSRAIVEQMRLEEIEHATTAEQSGAIPLPLLIQFSMQGLAKFMTLVAYKI</sequence>
<dbReference type="EC" id="1.14.99.60" evidence="9"/>
<keyword evidence="8 9" id="KW-0472">Membrane</keyword>
<feature type="binding site" evidence="9">
    <location>
        <position position="90"/>
    </location>
    <ligand>
        <name>Fe cation</name>
        <dbReference type="ChEBI" id="CHEBI:24875"/>
        <label>1</label>
    </ligand>
</feature>
<dbReference type="InterPro" id="IPR009078">
    <property type="entry name" value="Ferritin-like_SF"/>
</dbReference>
<keyword evidence="5 9" id="KW-0560">Oxidoreductase</keyword>
<dbReference type="PANTHER" id="PTHR11237">
    <property type="entry name" value="COENZYME Q10 BIOSYNTHESIS PROTEIN 7"/>
    <property type="match status" value="1"/>
</dbReference>
<evidence type="ECO:0000256" key="3">
    <source>
        <dbReference type="ARBA" id="ARBA00022688"/>
    </source>
</evidence>
<dbReference type="AlphaFoldDB" id="A0A2Z5UWF1"/>
<evidence type="ECO:0000256" key="6">
    <source>
        <dbReference type="ARBA" id="ARBA00023004"/>
    </source>
</evidence>
<keyword evidence="7 9" id="KW-0503">Monooxygenase</keyword>
<dbReference type="PANTHER" id="PTHR11237:SF4">
    <property type="entry name" value="5-DEMETHOXYUBIQUINONE HYDROXYLASE, MITOCHONDRIAL"/>
    <property type="match status" value="1"/>
</dbReference>
<dbReference type="InterPro" id="IPR047809">
    <property type="entry name" value="COQ7_proteobact"/>
</dbReference>
<name>A0A2Z5UWF1_9COXI</name>
<feature type="binding site" evidence="9">
    <location>
        <position position="93"/>
    </location>
    <ligand>
        <name>Fe cation</name>
        <dbReference type="ChEBI" id="CHEBI:24875"/>
        <label>1</label>
    </ligand>
</feature>
<evidence type="ECO:0000256" key="9">
    <source>
        <dbReference type="HAMAP-Rule" id="MF_01658"/>
    </source>
</evidence>
<comment type="similarity">
    <text evidence="9">Belongs to the COQ7 family.</text>
</comment>
<dbReference type="Gene3D" id="1.20.1260.10">
    <property type="match status" value="1"/>
</dbReference>
<feature type="binding site" evidence="9">
    <location>
        <position position="142"/>
    </location>
    <ligand>
        <name>Fe cation</name>
        <dbReference type="ChEBI" id="CHEBI:24875"/>
        <label>2</label>
    </ligand>
</feature>
<reference evidence="10 11" key="1">
    <citation type="submission" date="2017-03" db="EMBL/GenBank/DDBJ databases">
        <title>The genome sequence of Candidatus Rickettsiella viridis.</title>
        <authorList>
            <person name="Nikoh N."/>
            <person name="Tsuchida T."/>
            <person name="Yamaguchi K."/>
            <person name="Maeda T."/>
            <person name="Shigenobu S."/>
            <person name="Fukatsu T."/>
        </authorList>
    </citation>
    <scope>NUCLEOTIDE SEQUENCE [LARGE SCALE GENOMIC DNA]</scope>
    <source>
        <strain evidence="10 11">Ap-RA04</strain>
    </source>
</reference>
<keyword evidence="11" id="KW-1185">Reference proteome</keyword>
<dbReference type="InterPro" id="IPR011566">
    <property type="entry name" value="Ubq_synth_Coq7"/>
</dbReference>
<evidence type="ECO:0000256" key="4">
    <source>
        <dbReference type="ARBA" id="ARBA00022723"/>
    </source>
</evidence>
<evidence type="ECO:0000256" key="1">
    <source>
        <dbReference type="ARBA" id="ARBA00004749"/>
    </source>
</evidence>
<dbReference type="NCBIfam" id="NF033656">
    <property type="entry name" value="DMQ_monoox_COQ7"/>
    <property type="match status" value="1"/>
</dbReference>
<evidence type="ECO:0000256" key="2">
    <source>
        <dbReference type="ARBA" id="ARBA00022475"/>
    </source>
</evidence>
<dbReference type="OrthoDB" id="5192789at2"/>
<feature type="binding site" evidence="9">
    <location>
        <position position="177"/>
    </location>
    <ligand>
        <name>Fe cation</name>
        <dbReference type="ChEBI" id="CHEBI:24875"/>
        <label>2</label>
    </ligand>
</feature>